<protein>
    <recommendedName>
        <fullName evidence="2">Dockerin domain-containing protein</fullName>
    </recommendedName>
</protein>
<dbReference type="Proteomes" id="UP000317421">
    <property type="component" value="Unassembled WGS sequence"/>
</dbReference>
<dbReference type="GO" id="GO:0004553">
    <property type="term" value="F:hydrolase activity, hydrolyzing O-glycosyl compounds"/>
    <property type="evidence" value="ECO:0007669"/>
    <property type="project" value="InterPro"/>
</dbReference>
<dbReference type="SUPFAM" id="SSF63446">
    <property type="entry name" value="Type I dockerin domain"/>
    <property type="match status" value="1"/>
</dbReference>
<dbReference type="InterPro" id="IPR002105">
    <property type="entry name" value="Dockerin_1_rpt"/>
</dbReference>
<feature type="chain" id="PRO_5023042801" description="Dockerin domain-containing protein" evidence="1">
    <location>
        <begin position="22"/>
        <end position="650"/>
    </location>
</feature>
<keyword evidence="4" id="KW-1185">Reference proteome</keyword>
<reference evidence="3 4" key="1">
    <citation type="submission" date="2019-02" db="EMBL/GenBank/DDBJ databases">
        <title>Deep-cultivation of Planctomycetes and their phenomic and genomic characterization uncovers novel biology.</title>
        <authorList>
            <person name="Wiegand S."/>
            <person name="Jogler M."/>
            <person name="Boedeker C."/>
            <person name="Pinto D."/>
            <person name="Vollmers J."/>
            <person name="Rivas-Marin E."/>
            <person name="Kohn T."/>
            <person name="Peeters S.H."/>
            <person name="Heuer A."/>
            <person name="Rast P."/>
            <person name="Oberbeckmann S."/>
            <person name="Bunk B."/>
            <person name="Jeske O."/>
            <person name="Meyerdierks A."/>
            <person name="Storesund J.E."/>
            <person name="Kallscheuer N."/>
            <person name="Luecker S."/>
            <person name="Lage O.M."/>
            <person name="Pohl T."/>
            <person name="Merkel B.J."/>
            <person name="Hornburger P."/>
            <person name="Mueller R.-W."/>
            <person name="Bruemmer F."/>
            <person name="Labrenz M."/>
            <person name="Spormann A.M."/>
            <person name="Op Den Camp H."/>
            <person name="Overmann J."/>
            <person name="Amann R."/>
            <person name="Jetten M.S.M."/>
            <person name="Mascher T."/>
            <person name="Medema M.H."/>
            <person name="Devos D.P."/>
            <person name="Kaster A.-K."/>
            <person name="Ovreas L."/>
            <person name="Rohde M."/>
            <person name="Galperin M.Y."/>
            <person name="Jogler C."/>
        </authorList>
    </citation>
    <scope>NUCLEOTIDE SEQUENCE [LARGE SCALE GENOMIC DNA]</scope>
    <source>
        <strain evidence="3 4">Pla108</strain>
    </source>
</reference>
<evidence type="ECO:0000313" key="4">
    <source>
        <dbReference type="Proteomes" id="UP000317421"/>
    </source>
</evidence>
<dbReference type="OrthoDB" id="229996at2"/>
<dbReference type="InterPro" id="IPR016134">
    <property type="entry name" value="Dockerin_dom"/>
</dbReference>
<dbReference type="InterPro" id="IPR013424">
    <property type="entry name" value="Ice-binding_C"/>
</dbReference>
<organism evidence="3 4">
    <name type="scientific">Botrimarina colliarenosi</name>
    <dbReference type="NCBI Taxonomy" id="2528001"/>
    <lineage>
        <taxon>Bacteria</taxon>
        <taxon>Pseudomonadati</taxon>
        <taxon>Planctomycetota</taxon>
        <taxon>Planctomycetia</taxon>
        <taxon>Pirellulales</taxon>
        <taxon>Lacipirellulaceae</taxon>
        <taxon>Botrimarina</taxon>
    </lineage>
</organism>
<dbReference type="NCBIfam" id="TIGR02595">
    <property type="entry name" value="PEP_CTERM"/>
    <property type="match status" value="1"/>
</dbReference>
<evidence type="ECO:0000313" key="3">
    <source>
        <dbReference type="EMBL" id="TWT99539.1"/>
    </source>
</evidence>
<dbReference type="Gene3D" id="1.10.1330.10">
    <property type="entry name" value="Dockerin domain"/>
    <property type="match status" value="1"/>
</dbReference>
<dbReference type="AlphaFoldDB" id="A0A5C6AIU3"/>
<comment type="caution">
    <text evidence="3">The sequence shown here is derived from an EMBL/GenBank/DDBJ whole genome shotgun (WGS) entry which is preliminary data.</text>
</comment>
<dbReference type="GO" id="GO:0000272">
    <property type="term" value="P:polysaccharide catabolic process"/>
    <property type="evidence" value="ECO:0007669"/>
    <property type="project" value="InterPro"/>
</dbReference>
<sequence precursor="true">MFDQPRLGWLLPLLMGASAVAGGPIPAVDLPAVVPDSVRDTTARALADSRDRLSWATHPFRGEFHGLGAIAGGSSQAYDLSANGRVVVGANVDSTGGSRGFVWSPWTGRTAYNMLPNGVTGDTVATTISADGVYVAGNITTPGSTFADNPAFRWSLAGRELIPAPANGSRTAAAISGDGRVVVGTTEMTIQIVAVSNQSDVTTNVSADDVGPTPLTPLTILPFYPVGGFNQAYQYTRASGVEELDLPLGNSWSESVDVSSSGDVVLGNTSSNAVFVSPNLILQKQPVLWRNGEPVGLGIRPWPSLPAPGNTATDDVHLSPYFPNPPIFQPLRTTTANALSADGRTVVGVETTSPFVLYAATDSYSRDVYYPPSFYSESKTAILWREETGWIDLGELKTTSFRSFIGAEAMGVSGDGSTVIGEATVTCGFNEFCPFSTIETPFIWDEARGMRELADVLRLDYGLDLSGWQLDEATGISDDGTTIIGNGRNSNGQIEAWRAVLDRNTPEGDIDFDGDVDQVDYQRLVGNLGVTADDGAVFYADGDLNADGRIDQADADALLGVYQYRWKGDFNADGRVDIADYTMWRDHLGQFTGGLADANGDGWVNHADLALWQAHYGEIIASLIPHSVPEPTTLVATLATLLLATTKRRR</sequence>
<keyword evidence="1" id="KW-0732">Signal</keyword>
<dbReference type="PROSITE" id="PS51766">
    <property type="entry name" value="DOCKERIN"/>
    <property type="match status" value="1"/>
</dbReference>
<dbReference type="CDD" id="cd14256">
    <property type="entry name" value="Dockerin_I"/>
    <property type="match status" value="1"/>
</dbReference>
<dbReference type="Pfam" id="PF00404">
    <property type="entry name" value="Dockerin_1"/>
    <property type="match status" value="1"/>
</dbReference>
<feature type="domain" description="Dockerin" evidence="2">
    <location>
        <begin position="563"/>
        <end position="626"/>
    </location>
</feature>
<name>A0A5C6AIU3_9BACT</name>
<accession>A0A5C6AIU3</accession>
<dbReference type="RefSeq" id="WP_146442415.1">
    <property type="nucleotide sequence ID" value="NZ_SJPR01000001.1"/>
</dbReference>
<proteinExistence type="predicted"/>
<evidence type="ECO:0000259" key="2">
    <source>
        <dbReference type="PROSITE" id="PS51766"/>
    </source>
</evidence>
<gene>
    <name evidence="3" type="ORF">Pla108_04820</name>
</gene>
<dbReference type="InterPro" id="IPR018247">
    <property type="entry name" value="EF_Hand_1_Ca_BS"/>
</dbReference>
<dbReference type="PROSITE" id="PS00018">
    <property type="entry name" value="EF_HAND_1"/>
    <property type="match status" value="1"/>
</dbReference>
<feature type="signal peptide" evidence="1">
    <location>
        <begin position="1"/>
        <end position="21"/>
    </location>
</feature>
<evidence type="ECO:0000256" key="1">
    <source>
        <dbReference type="SAM" id="SignalP"/>
    </source>
</evidence>
<dbReference type="InterPro" id="IPR036439">
    <property type="entry name" value="Dockerin_dom_sf"/>
</dbReference>
<dbReference type="EMBL" id="SJPR01000001">
    <property type="protein sequence ID" value="TWT99539.1"/>
    <property type="molecule type" value="Genomic_DNA"/>
</dbReference>